<feature type="domain" description="Peptidase M50" evidence="12">
    <location>
        <begin position="14"/>
        <end position="402"/>
    </location>
</feature>
<dbReference type="InterPro" id="IPR004387">
    <property type="entry name" value="Pept_M50_Zn"/>
</dbReference>
<keyword evidence="7" id="KW-0862">Zinc</keyword>
<evidence type="ECO:0000313" key="14">
    <source>
        <dbReference type="EMBL" id="SFV21497.1"/>
    </source>
</evidence>
<dbReference type="InterPro" id="IPR008915">
    <property type="entry name" value="Peptidase_M50"/>
</dbReference>
<dbReference type="InterPro" id="IPR041489">
    <property type="entry name" value="PDZ_6"/>
</dbReference>
<evidence type="ECO:0000256" key="8">
    <source>
        <dbReference type="ARBA" id="ARBA00022989"/>
    </source>
</evidence>
<name>A0A1I7MHW7_9MICC</name>
<evidence type="ECO:0000259" key="13">
    <source>
        <dbReference type="Pfam" id="PF17820"/>
    </source>
</evidence>
<dbReference type="GO" id="GO:0004222">
    <property type="term" value="F:metalloendopeptidase activity"/>
    <property type="evidence" value="ECO:0007669"/>
    <property type="project" value="InterPro"/>
</dbReference>
<keyword evidence="8 11" id="KW-1133">Transmembrane helix</keyword>
<gene>
    <name evidence="14" type="ORF">SAMN04487966_102386</name>
</gene>
<comment type="subcellular location">
    <subcellularLocation>
        <location evidence="2">Membrane</location>
        <topology evidence="2">Multi-pass membrane protein</topology>
    </subcellularLocation>
</comment>
<dbReference type="Gene3D" id="2.30.42.10">
    <property type="match status" value="1"/>
</dbReference>
<evidence type="ECO:0000256" key="5">
    <source>
        <dbReference type="ARBA" id="ARBA00022692"/>
    </source>
</evidence>
<dbReference type="InterPro" id="IPR036034">
    <property type="entry name" value="PDZ_sf"/>
</dbReference>
<keyword evidence="9" id="KW-0482">Metalloprotease</keyword>
<dbReference type="GO" id="GO:0006508">
    <property type="term" value="P:proteolysis"/>
    <property type="evidence" value="ECO:0007669"/>
    <property type="project" value="UniProtKB-KW"/>
</dbReference>
<keyword evidence="6" id="KW-0378">Hydrolase</keyword>
<evidence type="ECO:0000256" key="7">
    <source>
        <dbReference type="ARBA" id="ARBA00022833"/>
    </source>
</evidence>
<evidence type="ECO:0000256" key="3">
    <source>
        <dbReference type="ARBA" id="ARBA00007931"/>
    </source>
</evidence>
<sequence length="450" mass="48164">MEILLFVLGVIVVAVGIAVSIALHEVGHLVPAKLFGVRVPQYMIGFGPTIWSRRRGETEYGFKAVPLGGYISMIGMYPPAEDGSVRSNRTGMFQQLADEAKAAEAERLQPGDEDRLFYRLPVWKRITIMLGGPLMNLILGTLLIGVVLTMFGTTQATTTVASVNQCVISAAEEQQRAGSAEQQDCEPEDPQAPAYAAGLRPGDVVTSFNGTDLAERDWLKLTGLIRATAGQESTLTFVRDGQEQTTQITPLLTQRPEVDELGLPVRDISGQLKMTEVGFIGMGSQQRFMTLPVTEVPGQVGQQVGAVARVVLDLPARMVAVVNAAFSDAPRDPNGPISVVGVGRLAGEISVHEEIPFQSKVASLISLVGGLNIALFVFNLIPLLPLDGGHVVGALWDGLKRAWATARGRPTPRPADISKALPLTYVVAGLLLVMGVLLIFADIVKPVSLF</sequence>
<protein>
    <submittedName>
        <fullName evidence="14">Membrane-associated protease RseP, regulator of RpoE activity</fullName>
    </submittedName>
</protein>
<evidence type="ECO:0000256" key="4">
    <source>
        <dbReference type="ARBA" id="ARBA00022670"/>
    </source>
</evidence>
<dbReference type="SUPFAM" id="SSF50156">
    <property type="entry name" value="PDZ domain-like"/>
    <property type="match status" value="1"/>
</dbReference>
<reference evidence="14 15" key="1">
    <citation type="submission" date="2016-10" db="EMBL/GenBank/DDBJ databases">
        <authorList>
            <person name="de Groot N.N."/>
        </authorList>
    </citation>
    <scope>NUCLEOTIDE SEQUENCE [LARGE SCALE GENOMIC DNA]</scope>
    <source>
        <strain evidence="14 15">CGMCC 1.7054</strain>
    </source>
</reference>
<dbReference type="EMBL" id="FPCG01000002">
    <property type="protein sequence ID" value="SFV21497.1"/>
    <property type="molecule type" value="Genomic_DNA"/>
</dbReference>
<comment type="similarity">
    <text evidence="3">Belongs to the peptidase M50B family.</text>
</comment>
<evidence type="ECO:0000259" key="12">
    <source>
        <dbReference type="Pfam" id="PF02163"/>
    </source>
</evidence>
<evidence type="ECO:0000256" key="11">
    <source>
        <dbReference type="SAM" id="Phobius"/>
    </source>
</evidence>
<dbReference type="CDD" id="cd05709">
    <property type="entry name" value="S2P-M50"/>
    <property type="match status" value="1"/>
</dbReference>
<keyword evidence="15" id="KW-1185">Reference proteome</keyword>
<dbReference type="Proteomes" id="UP000198881">
    <property type="component" value="Unassembled WGS sequence"/>
</dbReference>
<dbReference type="Pfam" id="PF02163">
    <property type="entry name" value="Peptidase_M50"/>
    <property type="match status" value="1"/>
</dbReference>
<proteinExistence type="inferred from homology"/>
<keyword evidence="10 11" id="KW-0472">Membrane</keyword>
<dbReference type="AlphaFoldDB" id="A0A1I7MHW7"/>
<feature type="transmembrane region" description="Helical" evidence="11">
    <location>
        <begin position="126"/>
        <end position="148"/>
    </location>
</feature>
<dbReference type="GO" id="GO:0016020">
    <property type="term" value="C:membrane"/>
    <property type="evidence" value="ECO:0007669"/>
    <property type="project" value="UniProtKB-SubCell"/>
</dbReference>
<dbReference type="Pfam" id="PF17820">
    <property type="entry name" value="PDZ_6"/>
    <property type="match status" value="1"/>
</dbReference>
<keyword evidence="5 11" id="KW-0812">Transmembrane</keyword>
<accession>A0A1I7MHW7</accession>
<comment type="cofactor">
    <cofactor evidence="1">
        <name>Zn(2+)</name>
        <dbReference type="ChEBI" id="CHEBI:29105"/>
    </cofactor>
</comment>
<feature type="transmembrane region" description="Helical" evidence="11">
    <location>
        <begin position="361"/>
        <end position="381"/>
    </location>
</feature>
<feature type="domain" description="PDZ" evidence="13">
    <location>
        <begin position="189"/>
        <end position="239"/>
    </location>
</feature>
<dbReference type="PANTHER" id="PTHR42837">
    <property type="entry name" value="REGULATOR OF SIGMA-E PROTEASE RSEP"/>
    <property type="match status" value="1"/>
</dbReference>
<evidence type="ECO:0000256" key="2">
    <source>
        <dbReference type="ARBA" id="ARBA00004141"/>
    </source>
</evidence>
<keyword evidence="4 14" id="KW-0645">Protease</keyword>
<evidence type="ECO:0000256" key="1">
    <source>
        <dbReference type="ARBA" id="ARBA00001947"/>
    </source>
</evidence>
<evidence type="ECO:0000256" key="9">
    <source>
        <dbReference type="ARBA" id="ARBA00023049"/>
    </source>
</evidence>
<dbReference type="CDD" id="cd06163">
    <property type="entry name" value="S2P-M50_PDZ_RseP-like"/>
    <property type="match status" value="1"/>
</dbReference>
<feature type="transmembrane region" description="Helical" evidence="11">
    <location>
        <begin position="423"/>
        <end position="444"/>
    </location>
</feature>
<evidence type="ECO:0000256" key="10">
    <source>
        <dbReference type="ARBA" id="ARBA00023136"/>
    </source>
</evidence>
<dbReference type="STRING" id="574650.SAMN04487966_102386"/>
<organism evidence="14 15">
    <name type="scientific">Micrococcus terreus</name>
    <dbReference type="NCBI Taxonomy" id="574650"/>
    <lineage>
        <taxon>Bacteria</taxon>
        <taxon>Bacillati</taxon>
        <taxon>Actinomycetota</taxon>
        <taxon>Actinomycetes</taxon>
        <taxon>Micrococcales</taxon>
        <taxon>Micrococcaceae</taxon>
        <taxon>Micrococcus</taxon>
    </lineage>
</organism>
<dbReference type="PANTHER" id="PTHR42837:SF2">
    <property type="entry name" value="MEMBRANE METALLOPROTEASE ARASP2, CHLOROPLASTIC-RELATED"/>
    <property type="match status" value="1"/>
</dbReference>
<evidence type="ECO:0000256" key="6">
    <source>
        <dbReference type="ARBA" id="ARBA00022801"/>
    </source>
</evidence>
<evidence type="ECO:0000313" key="15">
    <source>
        <dbReference type="Proteomes" id="UP000198881"/>
    </source>
</evidence>